<feature type="domain" description="Staygreen protein" evidence="6">
    <location>
        <begin position="112"/>
        <end position="261"/>
    </location>
</feature>
<keyword evidence="4" id="KW-0934">Plastid</keyword>
<comment type="subcellular location">
    <subcellularLocation>
        <location evidence="1">Plastid</location>
        <location evidence="1">Chloroplast</location>
    </subcellularLocation>
</comment>
<name>A0ABP0V133_9BRYO</name>
<gene>
    <name evidence="7" type="ORF">CSSPTR1EN2_LOCUS22456</name>
</gene>
<evidence type="ECO:0000256" key="4">
    <source>
        <dbReference type="ARBA" id="ARBA00022640"/>
    </source>
</evidence>
<evidence type="ECO:0000313" key="8">
    <source>
        <dbReference type="Proteomes" id="UP001497512"/>
    </source>
</evidence>
<reference evidence="7" key="1">
    <citation type="submission" date="2024-02" db="EMBL/GenBank/DDBJ databases">
        <authorList>
            <consortium name="ELIXIR-Norway"/>
            <consortium name="Elixir Norway"/>
        </authorList>
    </citation>
    <scope>NUCLEOTIDE SEQUENCE</scope>
</reference>
<dbReference type="Pfam" id="PF12638">
    <property type="entry name" value="Staygreen"/>
    <property type="match status" value="1"/>
</dbReference>
<evidence type="ECO:0000256" key="3">
    <source>
        <dbReference type="ARBA" id="ARBA00022528"/>
    </source>
</evidence>
<accession>A0ABP0V133</accession>
<evidence type="ECO:0000259" key="6">
    <source>
        <dbReference type="Pfam" id="PF12638"/>
    </source>
</evidence>
<comment type="similarity">
    <text evidence="2">Belongs to the staygreen family.</text>
</comment>
<dbReference type="PANTHER" id="PTHR31750:SF4">
    <property type="entry name" value="LP06106P"/>
    <property type="match status" value="1"/>
</dbReference>
<evidence type="ECO:0000256" key="1">
    <source>
        <dbReference type="ARBA" id="ARBA00004229"/>
    </source>
</evidence>
<dbReference type="PANTHER" id="PTHR31750">
    <property type="entry name" value="PROTEIN STAY-GREEN 1, CHLOROPLASTIC-RELATED"/>
    <property type="match status" value="1"/>
</dbReference>
<proteinExistence type="inferred from homology"/>
<evidence type="ECO:0000256" key="2">
    <source>
        <dbReference type="ARBA" id="ARBA00009234"/>
    </source>
</evidence>
<sequence length="334" mass="37653">MAASSSCSLSQPLIGSGKDVTHVFRHTEGNTRPVVAWVASASQLRAEAAELCNQASVRTNQTSKTLLVSEFWNQESRDRLSTNASLSEASSLLAKSSSCPVVTARLFGPAIFEASKLRVLFLGSDKEHPDRLPRIYTLTHSDVTSKITLAVSREINKAQLKGWYSKLQRDEVLAEWKRVKGTMSLHVHCHISGGNFLHNIIAKLRFYIFRKELPVVLEAFRHGDEALLKEYPDLDNALVWVYFHSNVEEYNRVECWGPLVEAAKSATEEAKEAIHHAMEEIERKWPQQLLPGKVCPMACECCTRHGTLIPLPETFKLLQTQEEYEEQYGQKETS</sequence>
<keyword evidence="5" id="KW-0809">Transit peptide</keyword>
<keyword evidence="8" id="KW-1185">Reference proteome</keyword>
<dbReference type="InterPro" id="IPR024438">
    <property type="entry name" value="Staygreen"/>
</dbReference>
<organism evidence="7 8">
    <name type="scientific">Sphagnum troendelagicum</name>
    <dbReference type="NCBI Taxonomy" id="128251"/>
    <lineage>
        <taxon>Eukaryota</taxon>
        <taxon>Viridiplantae</taxon>
        <taxon>Streptophyta</taxon>
        <taxon>Embryophyta</taxon>
        <taxon>Bryophyta</taxon>
        <taxon>Sphagnophytina</taxon>
        <taxon>Sphagnopsida</taxon>
        <taxon>Sphagnales</taxon>
        <taxon>Sphagnaceae</taxon>
        <taxon>Sphagnum</taxon>
    </lineage>
</organism>
<dbReference type="Proteomes" id="UP001497512">
    <property type="component" value="Chromosome 8"/>
</dbReference>
<evidence type="ECO:0000313" key="7">
    <source>
        <dbReference type="EMBL" id="CAK9234916.1"/>
    </source>
</evidence>
<keyword evidence="3" id="KW-0150">Chloroplast</keyword>
<dbReference type="EMBL" id="OZ019900">
    <property type="protein sequence ID" value="CAK9234916.1"/>
    <property type="molecule type" value="Genomic_DNA"/>
</dbReference>
<evidence type="ECO:0000256" key="5">
    <source>
        <dbReference type="ARBA" id="ARBA00022946"/>
    </source>
</evidence>
<protein>
    <recommendedName>
        <fullName evidence="6">Staygreen protein domain-containing protein</fullName>
    </recommendedName>
</protein>